<gene>
    <name evidence="2" type="ORF">AAW51_0033</name>
</gene>
<name>A0A0G3BBH9_9BURK</name>
<keyword evidence="1" id="KW-0812">Transmembrane</keyword>
<keyword evidence="1" id="KW-0472">Membrane</keyword>
<dbReference type="AlphaFoldDB" id="A0A0G3BBH9"/>
<evidence type="ECO:0000313" key="2">
    <source>
        <dbReference type="EMBL" id="AKJ26724.1"/>
    </source>
</evidence>
<dbReference type="EMBL" id="CP011371">
    <property type="protein sequence ID" value="AKJ26724.1"/>
    <property type="molecule type" value="Genomic_DNA"/>
</dbReference>
<evidence type="ECO:0000256" key="1">
    <source>
        <dbReference type="SAM" id="Phobius"/>
    </source>
</evidence>
<proteinExistence type="predicted"/>
<feature type="transmembrane region" description="Helical" evidence="1">
    <location>
        <begin position="6"/>
        <end position="28"/>
    </location>
</feature>
<organism evidence="2 3">
    <name type="scientific">Caldimonas brevitalea</name>
    <dbReference type="NCBI Taxonomy" id="413882"/>
    <lineage>
        <taxon>Bacteria</taxon>
        <taxon>Pseudomonadati</taxon>
        <taxon>Pseudomonadota</taxon>
        <taxon>Betaproteobacteria</taxon>
        <taxon>Burkholderiales</taxon>
        <taxon>Sphaerotilaceae</taxon>
        <taxon>Caldimonas</taxon>
    </lineage>
</organism>
<feature type="transmembrane region" description="Helical" evidence="1">
    <location>
        <begin position="40"/>
        <end position="61"/>
    </location>
</feature>
<keyword evidence="1" id="KW-1133">Transmembrane helix</keyword>
<dbReference type="KEGG" id="pbh:AAW51_0033"/>
<reference evidence="2 3" key="1">
    <citation type="submission" date="2015-05" db="EMBL/GenBank/DDBJ databases">
        <authorList>
            <person name="Tang B."/>
            <person name="Yu Y."/>
        </authorList>
    </citation>
    <scope>NUCLEOTIDE SEQUENCE [LARGE SCALE GENOMIC DNA]</scope>
    <source>
        <strain evidence="2 3">DSM 7029</strain>
    </source>
</reference>
<keyword evidence="3" id="KW-1185">Reference proteome</keyword>
<dbReference type="RefSeq" id="WP_047193000.1">
    <property type="nucleotide sequence ID" value="NZ_CP011371.1"/>
</dbReference>
<evidence type="ECO:0000313" key="3">
    <source>
        <dbReference type="Proteomes" id="UP000035352"/>
    </source>
</evidence>
<protein>
    <submittedName>
        <fullName evidence="2">Uncharacterized protein</fullName>
    </submittedName>
</protein>
<dbReference type="Proteomes" id="UP000035352">
    <property type="component" value="Chromosome"/>
</dbReference>
<sequence>MNDRLSLYSLPMPLASVDAPVLVLQAAVVRSADGRRSAAWTGVALAAAVFTLGGALTYSLWTSGIRPLAGAAPWITPAALGAGWLLWLLFALSVGSLPLWLHERRRASGPLGTLRDVRIAVSSAGLDIAGLGPLPWSGLLAVHTFDDERGEAQAVELRTREHGRLILQGDGPEFEAAEPLLEAIARHRGTAYGVCRVRAA</sequence>
<accession>A0A0G3BBH9</accession>